<evidence type="ECO:0000313" key="2">
    <source>
        <dbReference type="Proteomes" id="UP000011074"/>
    </source>
</evidence>
<evidence type="ECO:0000313" key="1">
    <source>
        <dbReference type="EMBL" id="QST86457.1"/>
    </source>
</evidence>
<reference evidence="1" key="2">
    <citation type="submission" date="2020-01" db="EMBL/GenBank/DDBJ databases">
        <authorList>
            <person name="Algora L."/>
            <person name="Schniete J.K."/>
            <person name="MacFadyen A."/>
            <person name="Hoskisson P.A."/>
            <person name="Hunter I.S."/>
            <person name="Herron P.R."/>
        </authorList>
    </citation>
    <scope>NUCLEOTIDE SEQUENCE</scope>
    <source>
        <strain evidence="1">ATCC 10970</strain>
    </source>
</reference>
<proteinExistence type="predicted"/>
<protein>
    <submittedName>
        <fullName evidence="1">Uncharacterized protein</fullName>
    </submittedName>
</protein>
<sequence length="99" mass="11721">MARNCIEELRSSDERLRSRPEELMLWDWQATYFEPEPDNAAGGGWVRLGVAWYDHGFFDDRREAAFGYLHRRIYDRIGLTDKDITITHWSRVPEPFSTA</sequence>
<name>A0A8A1V0Z2_STRR1</name>
<reference evidence="1" key="3">
    <citation type="journal article" date="2021" name="bioRxiv">
        <title>Bilateral symmetry of linear streptomycete chromosomes.</title>
        <authorList>
            <person name="Algora-Gallardo L."/>
            <person name="Schniete J.K."/>
            <person name="Mark D.R."/>
            <person name="Hunter I.S."/>
            <person name="Herron P.R."/>
        </authorList>
    </citation>
    <scope>NUCLEOTIDE SEQUENCE</scope>
    <source>
        <strain evidence="1">ATCC 10970</strain>
    </source>
</reference>
<reference evidence="1" key="1">
    <citation type="submission" date="2012-12" db="EMBL/GenBank/DDBJ databases">
        <authorList>
            <person name="Pethick F.E."/>
            <person name="MacFadyen A.C."/>
            <person name="Tang Z."/>
            <person name="Sangal V."/>
            <person name="Tze-Tze L."/>
            <person name="Chu J."/>
            <person name="Guo M."/>
            <person name="Kirby R."/>
            <person name="Hoskisson P.A."/>
            <person name="Herron P.R."/>
            <person name="Hunter I.S."/>
        </authorList>
    </citation>
    <scope>NUCLEOTIDE SEQUENCE</scope>
    <source>
        <strain evidence="1">ATCC 10970</strain>
    </source>
</reference>
<dbReference type="AlphaFoldDB" id="A0A8A1V0Z2"/>
<dbReference type="Proteomes" id="UP000011074">
    <property type="component" value="Chromosome"/>
</dbReference>
<organism evidence="1 2">
    <name type="scientific">Streptomyces rimosus subsp. rimosus (strain ATCC 10970 / DSM 40260 / JCM 4667 / NRRL 2234)</name>
    <dbReference type="NCBI Taxonomy" id="1265868"/>
    <lineage>
        <taxon>Bacteria</taxon>
        <taxon>Bacillati</taxon>
        <taxon>Actinomycetota</taxon>
        <taxon>Actinomycetes</taxon>
        <taxon>Kitasatosporales</taxon>
        <taxon>Streptomycetaceae</taxon>
        <taxon>Streptomyces</taxon>
    </lineage>
</organism>
<gene>
    <name evidence="1" type="ORF">SRIM_037555</name>
</gene>
<accession>A0A8A1V0Z2</accession>
<dbReference type="EMBL" id="CP048261">
    <property type="protein sequence ID" value="QST86457.1"/>
    <property type="molecule type" value="Genomic_DNA"/>
</dbReference>